<evidence type="ECO:0000313" key="7">
    <source>
        <dbReference type="Proteomes" id="UP000010795"/>
    </source>
</evidence>
<keyword evidence="1" id="KW-0560">Oxidoreductase</keyword>
<organism evidence="6 7">
    <name type="scientific">Thermobacillus composti (strain DSM 18247 / JCM 13945 / KWC4)</name>
    <dbReference type="NCBI Taxonomy" id="717605"/>
    <lineage>
        <taxon>Bacteria</taxon>
        <taxon>Bacillati</taxon>
        <taxon>Bacillota</taxon>
        <taxon>Bacilli</taxon>
        <taxon>Bacillales</taxon>
        <taxon>Paenibacillaceae</taxon>
        <taxon>Thermobacillus</taxon>
    </lineage>
</organism>
<proteinExistence type="predicted"/>
<reference evidence="7" key="1">
    <citation type="submission" date="2012-01" db="EMBL/GenBank/DDBJ databases">
        <title>Complete sequence of chromosome of Thermobacillus composti KWC4.</title>
        <authorList>
            <person name="Lucas S."/>
            <person name="Han J."/>
            <person name="Lapidus A."/>
            <person name="Cheng J.-F."/>
            <person name="Goodwin L."/>
            <person name="Pitluck S."/>
            <person name="Peters L."/>
            <person name="Ovchinnikova G."/>
            <person name="Teshima H."/>
            <person name="Detter J.C."/>
            <person name="Han C."/>
            <person name="Tapia R."/>
            <person name="Land M."/>
            <person name="Hauser L."/>
            <person name="Kyrpides N."/>
            <person name="Ivanova N."/>
            <person name="Pagani I."/>
            <person name="Anderson I."/>
            <person name="Woyke T."/>
        </authorList>
    </citation>
    <scope>NUCLEOTIDE SEQUENCE [LARGE SCALE GENOMIC DNA]</scope>
    <source>
        <strain evidence="7">DSM 18247 / JCM 13945 / KWC4</strain>
    </source>
</reference>
<name>L0EAZ0_THECK</name>
<dbReference type="STRING" id="717605.Theco_0631"/>
<evidence type="ECO:0000256" key="3">
    <source>
        <dbReference type="ARBA" id="ARBA00048615"/>
    </source>
</evidence>
<evidence type="ECO:0000313" key="6">
    <source>
        <dbReference type="EMBL" id="AGA56841.1"/>
    </source>
</evidence>
<dbReference type="EMBL" id="CP003255">
    <property type="protein sequence ID" value="AGA56841.1"/>
    <property type="molecule type" value="Genomic_DNA"/>
</dbReference>
<feature type="domain" description="Mannitol dehydrogenase N-terminal" evidence="4">
    <location>
        <begin position="24"/>
        <end position="266"/>
    </location>
</feature>
<dbReference type="eggNOG" id="COG0246">
    <property type="taxonomic scope" value="Bacteria"/>
</dbReference>
<dbReference type="AlphaFoldDB" id="L0EAZ0"/>
<dbReference type="PANTHER" id="PTHR30524">
    <property type="entry name" value="MANNITOL-1-PHOSPHATE 5-DEHYDROGENASE"/>
    <property type="match status" value="1"/>
</dbReference>
<dbReference type="Pfam" id="PF08125">
    <property type="entry name" value="Mannitol_dh_C"/>
    <property type="match status" value="1"/>
</dbReference>
<keyword evidence="2" id="KW-0520">NAD</keyword>
<accession>L0EAZ0</accession>
<dbReference type="InterPro" id="IPR013328">
    <property type="entry name" value="6PGD_dom2"/>
</dbReference>
<dbReference type="NCBIfam" id="NF002969">
    <property type="entry name" value="PRK03643.1"/>
    <property type="match status" value="1"/>
</dbReference>
<sequence>MRALNRETANEAAGVDAQPDGPVKVLQIGEGNFLRAFVDWMLHVSRSKGGFNGTVAVVQPRPTGRAKIEQLAAQDGLFTVVTRGLEGGKPVERREIVTVIGQAFDPYAEWERFIALAREPELRFIVSNTTEAGLRYEPGPLGDGPIPSFPGKAARLLYERWRAFSGDPRRGLILLPCELTERNGDVLRDAVLRHAADWGWPEAFREWVAQHNRFLNTLVDRIVTGYPEAEQAESWFAAWGYRDAMLTTAEPYHLWAIEGEPELDDELGLRKAGLNVHYTDDLAAFRERKVRILNGAHTWMAAIGLLHGIGTVREVLEHPALGPAVREAVYGEIVPAMADADGALRAYADSVFERFANPYIRHRLSDIAMNSLSKFRVRLLPSLVWYAERGGRIPPRLAEGLAGLLRCCRVQPDGSGGGYASQALDGTTIPVRDDAGLLAIAADHWRVAEQGEGISGAVRRLLADERLWGCDMSRWPGLAETASAIIENWERGVKS</sequence>
<dbReference type="SUPFAM" id="SSF48179">
    <property type="entry name" value="6-phosphogluconate dehydrogenase C-terminal domain-like"/>
    <property type="match status" value="1"/>
</dbReference>
<dbReference type="InterPro" id="IPR013131">
    <property type="entry name" value="Mannitol_DH_N"/>
</dbReference>
<dbReference type="InterPro" id="IPR008927">
    <property type="entry name" value="6-PGluconate_DH-like_C_sf"/>
</dbReference>
<dbReference type="Gene3D" id="1.10.1040.10">
    <property type="entry name" value="N-(1-d-carboxylethyl)-l-norvaline Dehydrogenase, domain 2"/>
    <property type="match status" value="1"/>
</dbReference>
<evidence type="ECO:0000256" key="2">
    <source>
        <dbReference type="ARBA" id="ARBA00023027"/>
    </source>
</evidence>
<dbReference type="GO" id="GO:0019592">
    <property type="term" value="P:mannitol catabolic process"/>
    <property type="evidence" value="ECO:0007669"/>
    <property type="project" value="TreeGrafter"/>
</dbReference>
<dbReference type="SUPFAM" id="SSF51735">
    <property type="entry name" value="NAD(P)-binding Rossmann-fold domains"/>
    <property type="match status" value="1"/>
</dbReference>
<dbReference type="OrthoDB" id="9768714at2"/>
<keyword evidence="7" id="KW-1185">Reference proteome</keyword>
<dbReference type="Gene3D" id="3.40.50.720">
    <property type="entry name" value="NAD(P)-binding Rossmann-like Domain"/>
    <property type="match status" value="1"/>
</dbReference>
<dbReference type="PANTHER" id="PTHR30524:SF0">
    <property type="entry name" value="ALTRONATE OXIDOREDUCTASE-RELATED"/>
    <property type="match status" value="1"/>
</dbReference>
<dbReference type="KEGG" id="tco:Theco_0631"/>
<dbReference type="InterPro" id="IPR036291">
    <property type="entry name" value="NAD(P)-bd_dom_sf"/>
</dbReference>
<dbReference type="GO" id="GO:0008926">
    <property type="term" value="F:mannitol-1-phosphate 5-dehydrogenase activity"/>
    <property type="evidence" value="ECO:0007669"/>
    <property type="project" value="UniProtKB-EC"/>
</dbReference>
<feature type="domain" description="Mannitol dehydrogenase C-terminal" evidence="5">
    <location>
        <begin position="281"/>
        <end position="411"/>
    </location>
</feature>
<dbReference type="Proteomes" id="UP000010795">
    <property type="component" value="Chromosome"/>
</dbReference>
<dbReference type="RefSeq" id="WP_015253605.1">
    <property type="nucleotide sequence ID" value="NC_019897.1"/>
</dbReference>
<dbReference type="HOGENOM" id="CLU_027324_1_0_9"/>
<evidence type="ECO:0000259" key="4">
    <source>
        <dbReference type="Pfam" id="PF01232"/>
    </source>
</evidence>
<dbReference type="InterPro" id="IPR013118">
    <property type="entry name" value="Mannitol_DH_C"/>
</dbReference>
<protein>
    <submittedName>
        <fullName evidence="6">Mannitol-1-phosphate/altronate dehydrogenase</fullName>
    </submittedName>
</protein>
<dbReference type="Pfam" id="PF01232">
    <property type="entry name" value="Mannitol_dh"/>
    <property type="match status" value="1"/>
</dbReference>
<dbReference type="GO" id="GO:0005829">
    <property type="term" value="C:cytosol"/>
    <property type="evidence" value="ECO:0007669"/>
    <property type="project" value="TreeGrafter"/>
</dbReference>
<comment type="catalytic activity">
    <reaction evidence="3">
        <text>D-mannitol 1-phosphate + NAD(+) = beta-D-fructose 6-phosphate + NADH + H(+)</text>
        <dbReference type="Rhea" id="RHEA:19661"/>
        <dbReference type="ChEBI" id="CHEBI:15378"/>
        <dbReference type="ChEBI" id="CHEBI:57540"/>
        <dbReference type="ChEBI" id="CHEBI:57634"/>
        <dbReference type="ChEBI" id="CHEBI:57945"/>
        <dbReference type="ChEBI" id="CHEBI:61381"/>
        <dbReference type="EC" id="1.1.1.17"/>
    </reaction>
</comment>
<gene>
    <name evidence="6" type="ordered locus">Theco_0631</name>
</gene>
<evidence type="ECO:0000256" key="1">
    <source>
        <dbReference type="ARBA" id="ARBA00023002"/>
    </source>
</evidence>
<evidence type="ECO:0000259" key="5">
    <source>
        <dbReference type="Pfam" id="PF08125"/>
    </source>
</evidence>